<reference evidence="10 11" key="1">
    <citation type="submission" date="2021-09" db="EMBL/GenBank/DDBJ databases">
        <title>Genome sequencing and assembly of Chryseobacterium sp. RG1.</title>
        <authorList>
            <person name="Chhetri G."/>
        </authorList>
    </citation>
    <scope>NUCLEOTIDE SEQUENCE [LARGE SCALE GENOMIC DNA]</scope>
    <source>
        <strain evidence="10 11">RG1</strain>
    </source>
</reference>
<keyword evidence="5 7" id="KW-0472">Membrane</keyword>
<dbReference type="InterPro" id="IPR050250">
    <property type="entry name" value="Macrolide_Exporter_MacB"/>
</dbReference>
<name>A0ABS8A2B5_9FLAO</name>
<evidence type="ECO:0000256" key="7">
    <source>
        <dbReference type="SAM" id="Phobius"/>
    </source>
</evidence>
<feature type="transmembrane region" description="Helical" evidence="7">
    <location>
        <begin position="278"/>
        <end position="306"/>
    </location>
</feature>
<evidence type="ECO:0000256" key="4">
    <source>
        <dbReference type="ARBA" id="ARBA00022989"/>
    </source>
</evidence>
<keyword evidence="4 7" id="KW-1133">Transmembrane helix</keyword>
<evidence type="ECO:0000256" key="5">
    <source>
        <dbReference type="ARBA" id="ARBA00023136"/>
    </source>
</evidence>
<feature type="domain" description="MacB-like periplasmic core" evidence="9">
    <location>
        <begin position="22"/>
        <end position="244"/>
    </location>
</feature>
<dbReference type="Pfam" id="PF02687">
    <property type="entry name" value="FtsX"/>
    <property type="match status" value="1"/>
</dbReference>
<evidence type="ECO:0000256" key="1">
    <source>
        <dbReference type="ARBA" id="ARBA00004651"/>
    </source>
</evidence>
<feature type="transmembrane region" description="Helical" evidence="7">
    <location>
        <begin position="21"/>
        <end position="42"/>
    </location>
</feature>
<dbReference type="PANTHER" id="PTHR30572">
    <property type="entry name" value="MEMBRANE COMPONENT OF TRANSPORTER-RELATED"/>
    <property type="match status" value="1"/>
</dbReference>
<keyword evidence="11" id="KW-1185">Reference proteome</keyword>
<comment type="similarity">
    <text evidence="6">Belongs to the ABC-4 integral membrane protein family.</text>
</comment>
<evidence type="ECO:0000256" key="3">
    <source>
        <dbReference type="ARBA" id="ARBA00022692"/>
    </source>
</evidence>
<protein>
    <submittedName>
        <fullName evidence="10">ABC transporter permease</fullName>
    </submittedName>
</protein>
<dbReference type="Pfam" id="PF12704">
    <property type="entry name" value="MacB_PCD"/>
    <property type="match status" value="1"/>
</dbReference>
<evidence type="ECO:0000256" key="6">
    <source>
        <dbReference type="ARBA" id="ARBA00038076"/>
    </source>
</evidence>
<comment type="subcellular location">
    <subcellularLocation>
        <location evidence="1">Cell membrane</location>
        <topology evidence="1">Multi-pass membrane protein</topology>
    </subcellularLocation>
</comment>
<sequence>MNFLNLLKIAWKAILLNKTRAMLTMLGIIIGVASVIAMLAIGEGSKESIKKNISSMGANLITVRPGAGMMGGVRSDPSAMQTLTLADYNALKKQVKLIKNISPLVNGSGQSIAGSNNWPTSIYGVSPEYLKIRDWGVEEGSMFTEDDIETYGKVAIIGKTVQENLFPNENPIGKMIRFKNIPFKVIGVLKEKGENTFGQDQDDIIIAPYTAVQKRILAQTYLQSIVASSLNEENSEAAVNEIKAVMENQHKIKPEADNDFNVSSQQELISTFSSTSEMLTVLLVAIASISLVVGGIGIMNIMYVSVKERTKEIGLRMAIGAKGNDILMQFLIESVLISITGGILGVMIGLVATFCVKQFAGWPVSITMSSIIISFAVCTITGVFFGWYPARKAAQADPINALRYE</sequence>
<feature type="transmembrane region" description="Helical" evidence="7">
    <location>
        <begin position="327"/>
        <end position="354"/>
    </location>
</feature>
<dbReference type="EMBL" id="JAERSE020000003">
    <property type="protein sequence ID" value="MCA6068083.1"/>
    <property type="molecule type" value="Genomic_DNA"/>
</dbReference>
<dbReference type="InterPro" id="IPR025857">
    <property type="entry name" value="MacB_PCD"/>
</dbReference>
<organism evidence="10 11">
    <name type="scientific">Chryseobacterium tagetis</name>
    <dbReference type="NCBI Taxonomy" id="2801334"/>
    <lineage>
        <taxon>Bacteria</taxon>
        <taxon>Pseudomonadati</taxon>
        <taxon>Bacteroidota</taxon>
        <taxon>Flavobacteriia</taxon>
        <taxon>Flavobacteriales</taxon>
        <taxon>Weeksellaceae</taxon>
        <taxon>Chryseobacterium group</taxon>
        <taxon>Chryseobacterium</taxon>
    </lineage>
</organism>
<comment type="caution">
    <text evidence="10">The sequence shown here is derived from an EMBL/GenBank/DDBJ whole genome shotgun (WGS) entry which is preliminary data.</text>
</comment>
<evidence type="ECO:0000256" key="2">
    <source>
        <dbReference type="ARBA" id="ARBA00022475"/>
    </source>
</evidence>
<keyword evidence="2" id="KW-1003">Cell membrane</keyword>
<feature type="domain" description="ABC3 transporter permease C-terminal" evidence="8">
    <location>
        <begin position="285"/>
        <end position="398"/>
    </location>
</feature>
<accession>A0ABS8A2B5</accession>
<dbReference type="Proteomes" id="UP000618240">
    <property type="component" value="Unassembled WGS sequence"/>
</dbReference>
<dbReference type="RefSeq" id="WP_225689304.1">
    <property type="nucleotide sequence ID" value="NZ_JAERSE020000003.1"/>
</dbReference>
<dbReference type="InterPro" id="IPR003838">
    <property type="entry name" value="ABC3_permease_C"/>
</dbReference>
<gene>
    <name evidence="10" type="ORF">JI747_012885</name>
</gene>
<evidence type="ECO:0000313" key="10">
    <source>
        <dbReference type="EMBL" id="MCA6068083.1"/>
    </source>
</evidence>
<dbReference type="PANTHER" id="PTHR30572:SF4">
    <property type="entry name" value="ABC TRANSPORTER PERMEASE YTRF"/>
    <property type="match status" value="1"/>
</dbReference>
<feature type="transmembrane region" description="Helical" evidence="7">
    <location>
        <begin position="366"/>
        <end position="388"/>
    </location>
</feature>
<evidence type="ECO:0000259" key="8">
    <source>
        <dbReference type="Pfam" id="PF02687"/>
    </source>
</evidence>
<proteinExistence type="inferred from homology"/>
<evidence type="ECO:0000313" key="11">
    <source>
        <dbReference type="Proteomes" id="UP000618240"/>
    </source>
</evidence>
<keyword evidence="3 7" id="KW-0812">Transmembrane</keyword>
<evidence type="ECO:0000259" key="9">
    <source>
        <dbReference type="Pfam" id="PF12704"/>
    </source>
</evidence>